<proteinExistence type="predicted"/>
<keyword evidence="3" id="KW-1185">Reference proteome</keyword>
<dbReference type="AlphaFoldDB" id="A0A6A5S7H1"/>
<dbReference type="Proteomes" id="UP000800038">
    <property type="component" value="Unassembled WGS sequence"/>
</dbReference>
<evidence type="ECO:0000313" key="2">
    <source>
        <dbReference type="EMBL" id="KAF1935992.1"/>
    </source>
</evidence>
<feature type="region of interest" description="Disordered" evidence="1">
    <location>
        <begin position="26"/>
        <end position="63"/>
    </location>
</feature>
<reference evidence="2" key="1">
    <citation type="journal article" date="2020" name="Stud. Mycol.">
        <title>101 Dothideomycetes genomes: a test case for predicting lifestyles and emergence of pathogens.</title>
        <authorList>
            <person name="Haridas S."/>
            <person name="Albert R."/>
            <person name="Binder M."/>
            <person name="Bloem J."/>
            <person name="Labutti K."/>
            <person name="Salamov A."/>
            <person name="Andreopoulos B."/>
            <person name="Baker S."/>
            <person name="Barry K."/>
            <person name="Bills G."/>
            <person name="Bluhm B."/>
            <person name="Cannon C."/>
            <person name="Castanera R."/>
            <person name="Culley D."/>
            <person name="Daum C."/>
            <person name="Ezra D."/>
            <person name="Gonzalez J."/>
            <person name="Henrissat B."/>
            <person name="Kuo A."/>
            <person name="Liang C."/>
            <person name="Lipzen A."/>
            <person name="Lutzoni F."/>
            <person name="Magnuson J."/>
            <person name="Mondo S."/>
            <person name="Nolan M."/>
            <person name="Ohm R."/>
            <person name="Pangilinan J."/>
            <person name="Park H.-J."/>
            <person name="Ramirez L."/>
            <person name="Alfaro M."/>
            <person name="Sun H."/>
            <person name="Tritt A."/>
            <person name="Yoshinaga Y."/>
            <person name="Zwiers L.-H."/>
            <person name="Turgeon B."/>
            <person name="Goodwin S."/>
            <person name="Spatafora J."/>
            <person name="Crous P."/>
            <person name="Grigoriev I."/>
        </authorList>
    </citation>
    <scope>NUCLEOTIDE SEQUENCE</scope>
    <source>
        <strain evidence="2">CBS 161.51</strain>
    </source>
</reference>
<organism evidence="2 3">
    <name type="scientific">Clathrospora elynae</name>
    <dbReference type="NCBI Taxonomy" id="706981"/>
    <lineage>
        <taxon>Eukaryota</taxon>
        <taxon>Fungi</taxon>
        <taxon>Dikarya</taxon>
        <taxon>Ascomycota</taxon>
        <taxon>Pezizomycotina</taxon>
        <taxon>Dothideomycetes</taxon>
        <taxon>Pleosporomycetidae</taxon>
        <taxon>Pleosporales</taxon>
        <taxon>Diademaceae</taxon>
        <taxon>Clathrospora</taxon>
    </lineage>
</organism>
<gene>
    <name evidence="2" type="ORF">EJ02DRAFT_482698</name>
</gene>
<evidence type="ECO:0000256" key="1">
    <source>
        <dbReference type="SAM" id="MobiDB-lite"/>
    </source>
</evidence>
<accession>A0A6A5S7H1</accession>
<name>A0A6A5S7H1_9PLEO</name>
<dbReference type="OrthoDB" id="2933464at2759"/>
<dbReference type="EMBL" id="ML976219">
    <property type="protein sequence ID" value="KAF1935992.1"/>
    <property type="molecule type" value="Genomic_DNA"/>
</dbReference>
<sequence>MSNSVKKAIQKLFDDAAKSKSTMSRLLNPSADGAGSRVYGTPPGTPETMPSMESALRRVKRSTVNRTNSYSICRSTPMQRARRSGTWRRKILIVSFRPPTSTLSKVLRRSVSAMVLHDFWGVGARDTSAYRALIPFGTPVAIVYREL</sequence>
<protein>
    <submittedName>
        <fullName evidence="2">Uncharacterized protein</fullName>
    </submittedName>
</protein>
<evidence type="ECO:0000313" key="3">
    <source>
        <dbReference type="Proteomes" id="UP000800038"/>
    </source>
</evidence>